<proteinExistence type="predicted"/>
<evidence type="ECO:0000259" key="4">
    <source>
        <dbReference type="PROSITE" id="PS50943"/>
    </source>
</evidence>
<keyword evidence="6" id="KW-1185">Reference proteome</keyword>
<dbReference type="SUPFAM" id="SSF47413">
    <property type="entry name" value="lambda repressor-like DNA-binding domains"/>
    <property type="match status" value="1"/>
</dbReference>
<comment type="caution">
    <text evidence="5">The sequence shown here is derived from an EMBL/GenBank/DDBJ whole genome shotgun (WGS) entry which is preliminary data.</text>
</comment>
<evidence type="ECO:0000313" key="6">
    <source>
        <dbReference type="Proteomes" id="UP000030993"/>
    </source>
</evidence>
<keyword evidence="1" id="KW-0805">Transcription regulation</keyword>
<evidence type="ECO:0000256" key="1">
    <source>
        <dbReference type="ARBA" id="ARBA00023015"/>
    </source>
</evidence>
<dbReference type="CDD" id="cd00093">
    <property type="entry name" value="HTH_XRE"/>
    <property type="match status" value="1"/>
</dbReference>
<keyword evidence="2" id="KW-0238">DNA-binding</keyword>
<dbReference type="Pfam" id="PF01381">
    <property type="entry name" value="HTH_3"/>
    <property type="match status" value="1"/>
</dbReference>
<dbReference type="GO" id="GO:0003677">
    <property type="term" value="F:DNA binding"/>
    <property type="evidence" value="ECO:0007669"/>
    <property type="project" value="UniProtKB-KW"/>
</dbReference>
<dbReference type="PROSITE" id="PS50943">
    <property type="entry name" value="HTH_CROC1"/>
    <property type="match status" value="1"/>
</dbReference>
<dbReference type="InterPro" id="IPR052359">
    <property type="entry name" value="HTH-type_reg/antitoxin"/>
</dbReference>
<dbReference type="Proteomes" id="UP000030993">
    <property type="component" value="Unassembled WGS sequence"/>
</dbReference>
<dbReference type="eggNOG" id="COG2944">
    <property type="taxonomic scope" value="Bacteria"/>
</dbReference>
<dbReference type="PANTHER" id="PTHR36511:SF3">
    <property type="entry name" value="ANTITOXIN HIGA-2"/>
    <property type="match status" value="1"/>
</dbReference>
<organism evidence="5 6">
    <name type="scientific">Anaerovibrio lipolyticus</name>
    <dbReference type="NCBI Taxonomy" id="82374"/>
    <lineage>
        <taxon>Bacteria</taxon>
        <taxon>Bacillati</taxon>
        <taxon>Bacillota</taxon>
        <taxon>Negativicutes</taxon>
        <taxon>Selenomonadales</taxon>
        <taxon>Selenomonadaceae</taxon>
        <taxon>Anaerovibrio</taxon>
    </lineage>
</organism>
<dbReference type="RefSeq" id="WP_039205990.1">
    <property type="nucleotide sequence ID" value="NZ_JSCE01000033.1"/>
</dbReference>
<evidence type="ECO:0000256" key="3">
    <source>
        <dbReference type="ARBA" id="ARBA00023163"/>
    </source>
</evidence>
<dbReference type="Gene3D" id="1.10.260.40">
    <property type="entry name" value="lambda repressor-like DNA-binding domains"/>
    <property type="match status" value="1"/>
</dbReference>
<dbReference type="STRING" id="82374.NZ47_01790"/>
<dbReference type="EMBL" id="JSCE01000033">
    <property type="protein sequence ID" value="KHM52927.1"/>
    <property type="molecule type" value="Genomic_DNA"/>
</dbReference>
<dbReference type="PANTHER" id="PTHR36511">
    <property type="entry name" value="MERR FAMILY BACTERIAL REGULATORY PROTEIN"/>
    <property type="match status" value="1"/>
</dbReference>
<keyword evidence="3" id="KW-0804">Transcription</keyword>
<feature type="domain" description="HTH cro/C1-type" evidence="4">
    <location>
        <begin position="46"/>
        <end position="82"/>
    </location>
</feature>
<name>A0A0B2K4B8_9FIRM</name>
<dbReference type="InterPro" id="IPR001387">
    <property type="entry name" value="Cro/C1-type_HTH"/>
</dbReference>
<evidence type="ECO:0000256" key="2">
    <source>
        <dbReference type="ARBA" id="ARBA00023125"/>
    </source>
</evidence>
<protein>
    <submittedName>
        <fullName evidence="5">XRE family transcriptional regulator</fullName>
    </submittedName>
</protein>
<gene>
    <name evidence="5" type="ORF">NZ47_01790</name>
</gene>
<reference evidence="5 6" key="1">
    <citation type="journal article" date="2013" name="PLoS ONE">
        <title>Identification and characterization of three novel lipases belonging to families II and V from Anaerovibrio lipolyticus 5ST.</title>
        <authorList>
            <person name="Prive F."/>
            <person name="Kaderbhai N.N."/>
            <person name="Girdwood S."/>
            <person name="Worgan H.J."/>
            <person name="Pinloche E."/>
            <person name="Scollan N.D."/>
            <person name="Huws S.A."/>
            <person name="Newbold C.J."/>
        </authorList>
    </citation>
    <scope>NUCLEOTIDE SEQUENCE [LARGE SCALE GENOMIC DNA]</scope>
    <source>
        <strain evidence="5 6">5S</strain>
    </source>
</reference>
<evidence type="ECO:0000313" key="5">
    <source>
        <dbReference type="EMBL" id="KHM52927.1"/>
    </source>
</evidence>
<dbReference type="AlphaFoldDB" id="A0A0B2K4B8"/>
<accession>A0A0B2K4B8</accession>
<sequence>MSKEFDILSAALDEAILDAKSGNKILNSETVSIEIEPLVEYSADTIKDIRKRTGLTQALFAKWIGVSTRTVEAWESGRNKPSGPSSRLLSLLQQNKLSIAY</sequence>
<dbReference type="InterPro" id="IPR010982">
    <property type="entry name" value="Lambda_DNA-bd_dom_sf"/>
</dbReference>